<proteinExistence type="predicted"/>
<gene>
    <name evidence="2" type="primary">RvY_12546-1</name>
    <name evidence="2" type="synonym">RvY_12546.1</name>
    <name evidence="2" type="ORF">RvY_12546</name>
</gene>
<organism evidence="2 3">
    <name type="scientific">Ramazzottius varieornatus</name>
    <name type="common">Water bear</name>
    <name type="synonym">Tardigrade</name>
    <dbReference type="NCBI Taxonomy" id="947166"/>
    <lineage>
        <taxon>Eukaryota</taxon>
        <taxon>Metazoa</taxon>
        <taxon>Ecdysozoa</taxon>
        <taxon>Tardigrada</taxon>
        <taxon>Eutardigrada</taxon>
        <taxon>Parachela</taxon>
        <taxon>Hypsibioidea</taxon>
        <taxon>Ramazzottiidae</taxon>
        <taxon>Ramazzottius</taxon>
    </lineage>
</organism>
<keyword evidence="3" id="KW-1185">Reference proteome</keyword>
<dbReference type="EMBL" id="BDGG01000007">
    <property type="protein sequence ID" value="GAV01911.1"/>
    <property type="molecule type" value="Genomic_DNA"/>
</dbReference>
<protein>
    <submittedName>
        <fullName evidence="2">Uncharacterized protein</fullName>
    </submittedName>
</protein>
<dbReference type="AlphaFoldDB" id="A0A1D1VLU5"/>
<dbReference type="Proteomes" id="UP000186922">
    <property type="component" value="Unassembled WGS sequence"/>
</dbReference>
<evidence type="ECO:0000313" key="3">
    <source>
        <dbReference type="Proteomes" id="UP000186922"/>
    </source>
</evidence>
<feature type="region of interest" description="Disordered" evidence="1">
    <location>
        <begin position="1"/>
        <end position="34"/>
    </location>
</feature>
<name>A0A1D1VLU5_RAMVA</name>
<reference evidence="2 3" key="1">
    <citation type="journal article" date="2016" name="Nat. Commun.">
        <title>Extremotolerant tardigrade genome and improved radiotolerance of human cultured cells by tardigrade-unique protein.</title>
        <authorList>
            <person name="Hashimoto T."/>
            <person name="Horikawa D.D."/>
            <person name="Saito Y."/>
            <person name="Kuwahara H."/>
            <person name="Kozuka-Hata H."/>
            <person name="Shin-I T."/>
            <person name="Minakuchi Y."/>
            <person name="Ohishi K."/>
            <person name="Motoyama A."/>
            <person name="Aizu T."/>
            <person name="Enomoto A."/>
            <person name="Kondo K."/>
            <person name="Tanaka S."/>
            <person name="Hara Y."/>
            <person name="Koshikawa S."/>
            <person name="Sagara H."/>
            <person name="Miura T."/>
            <person name="Yokobori S."/>
            <person name="Miyagawa K."/>
            <person name="Suzuki Y."/>
            <person name="Kubo T."/>
            <person name="Oyama M."/>
            <person name="Kohara Y."/>
            <person name="Fujiyama A."/>
            <person name="Arakawa K."/>
            <person name="Katayama T."/>
            <person name="Toyoda A."/>
            <person name="Kunieda T."/>
        </authorList>
    </citation>
    <scope>NUCLEOTIDE SEQUENCE [LARGE SCALE GENOMIC DNA]</scope>
    <source>
        <strain evidence="2 3">YOKOZUNA-1</strain>
    </source>
</reference>
<evidence type="ECO:0000313" key="2">
    <source>
        <dbReference type="EMBL" id="GAV01911.1"/>
    </source>
</evidence>
<evidence type="ECO:0000256" key="1">
    <source>
        <dbReference type="SAM" id="MobiDB-lite"/>
    </source>
</evidence>
<sequence>MGRKKGWGSGGTSSKRKAGKRSTTKQPGMTGGQPVGFNLDMKLRVASGVCPSYILTYLSTDVQDGSGRMKELVAKPVHA</sequence>
<accession>A0A1D1VLU5</accession>
<feature type="compositionally biased region" description="Basic residues" evidence="1">
    <location>
        <begin position="14"/>
        <end position="23"/>
    </location>
</feature>
<comment type="caution">
    <text evidence="2">The sequence shown here is derived from an EMBL/GenBank/DDBJ whole genome shotgun (WGS) entry which is preliminary data.</text>
</comment>